<evidence type="ECO:0000313" key="2">
    <source>
        <dbReference type="EMBL" id="ABJ13194.1"/>
    </source>
</evidence>
<dbReference type="SMART" id="SM00880">
    <property type="entry name" value="CHAD"/>
    <property type="match status" value="1"/>
</dbReference>
<dbReference type="PANTHER" id="PTHR39339:SF1">
    <property type="entry name" value="CHAD DOMAIN-CONTAINING PROTEIN"/>
    <property type="match status" value="1"/>
</dbReference>
<dbReference type="Gene3D" id="1.40.20.10">
    <property type="entry name" value="CHAD domain"/>
    <property type="match status" value="1"/>
</dbReference>
<organism evidence="2 3">
    <name type="scientific">Pseudomonas aeruginosa (strain UCBPP-PA14)</name>
    <dbReference type="NCBI Taxonomy" id="208963"/>
    <lineage>
        <taxon>Bacteria</taxon>
        <taxon>Pseudomonadati</taxon>
        <taxon>Pseudomonadota</taxon>
        <taxon>Gammaproteobacteria</taxon>
        <taxon>Pseudomonadales</taxon>
        <taxon>Pseudomonadaceae</taxon>
        <taxon>Pseudomonas</taxon>
    </lineage>
</organism>
<proteinExistence type="predicted"/>
<dbReference type="RefSeq" id="WP_003110790.1">
    <property type="nucleotide sequence ID" value="NC_008463.1"/>
</dbReference>
<dbReference type="BioCyc" id="PAER208963:G1G74-1090-MONOMER"/>
<dbReference type="PANTHER" id="PTHR39339">
    <property type="entry name" value="SLR1444 PROTEIN"/>
    <property type="match status" value="1"/>
</dbReference>
<dbReference type="KEGG" id="pau:PA14_13200"/>
<feature type="domain" description="CHAD" evidence="1">
    <location>
        <begin position="1"/>
        <end position="249"/>
    </location>
</feature>
<dbReference type="EMBL" id="CP000438">
    <property type="protein sequence ID" value="ABJ13194.1"/>
    <property type="molecule type" value="Genomic_DNA"/>
</dbReference>
<dbReference type="Proteomes" id="UP000000653">
    <property type="component" value="Chromosome"/>
</dbReference>
<reference evidence="2 3" key="1">
    <citation type="journal article" date="2006" name="Genome Biol.">
        <title>Genomic analysis reveals that Pseudomonas aeruginosa virulence is combinatorial.</title>
        <authorList>
            <person name="Lee D.G."/>
            <person name="Urbach J.M."/>
            <person name="Wu G."/>
            <person name="Liberati N.T."/>
            <person name="Feinbaum R.L."/>
            <person name="Miyata S."/>
            <person name="Diggins L.T."/>
            <person name="He J."/>
            <person name="Saucier M."/>
            <person name="Deziel E."/>
            <person name="Friedman L."/>
            <person name="Li L."/>
            <person name="Grills G."/>
            <person name="Montgomery K."/>
            <person name="Kucherlapati R."/>
            <person name="Rahme L.G."/>
            <person name="Ausubel F.M."/>
        </authorList>
    </citation>
    <scope>NUCLEOTIDE SEQUENCE [LARGE SCALE GENOMIC DNA]</scope>
    <source>
        <strain evidence="2 3">UCBPP-PA14</strain>
    </source>
</reference>
<dbReference type="InterPro" id="IPR038186">
    <property type="entry name" value="CHAD_dom_sf"/>
</dbReference>
<evidence type="ECO:0000259" key="1">
    <source>
        <dbReference type="PROSITE" id="PS51708"/>
    </source>
</evidence>
<dbReference type="HOGENOM" id="CLU_094212_0_0_6"/>
<dbReference type="InterPro" id="IPR007899">
    <property type="entry name" value="CHAD_dom"/>
</dbReference>
<name>A0A0H2ZFN7_PSEAB</name>
<protein>
    <recommendedName>
        <fullName evidence="1">CHAD domain-containing protein</fullName>
    </recommendedName>
</protein>
<evidence type="ECO:0000313" key="3">
    <source>
        <dbReference type="Proteomes" id="UP000000653"/>
    </source>
</evidence>
<dbReference type="PROSITE" id="PS51708">
    <property type="entry name" value="CHAD"/>
    <property type="match status" value="1"/>
</dbReference>
<dbReference type="AlphaFoldDB" id="A0A0H2ZFN7"/>
<gene>
    <name evidence="2" type="ordered locus">PA14_13200</name>
</gene>
<sequence length="258" mass="29068">MAFAASVIRTVSGLEVEVMHAYARIVEGTDPEALHDLRVAARRLRSLLKPLRLGALAEDLDRAAKALGQATNPIRDMEVMAAELERHGLLIPASLRRQAVLRWYRQAGSSPQIKDLLDALDAWPDGVRRAMTEGRLDDLEAEASKRIRHQLRKLLAALDDPGHDLHDIRLLVKRARYSQEAYPDLCPLPGKVLDTLKTLQTMLGDWHDHQQWCLRAEEQADLRPLSAEWRRSEAAALDRAEESVRRLARLLGKAIGRT</sequence>
<accession>A0A0H2ZFN7</accession>
<dbReference type="Pfam" id="PF05235">
    <property type="entry name" value="CHAD"/>
    <property type="match status" value="1"/>
</dbReference>